<protein>
    <submittedName>
        <fullName evidence="4">DNA polymerase zeta catalytic subunit-like protein</fullName>
    </submittedName>
</protein>
<gene>
    <name evidence="4" type="ORF">Tco_1003236</name>
</gene>
<keyword evidence="1" id="KW-0862">Zinc</keyword>
<dbReference type="InterPro" id="IPR001878">
    <property type="entry name" value="Znf_CCHC"/>
</dbReference>
<proteinExistence type="predicted"/>
<dbReference type="PROSITE" id="PS50158">
    <property type="entry name" value="ZF_CCHC"/>
    <property type="match status" value="1"/>
</dbReference>
<dbReference type="EMBL" id="BQNB010017132">
    <property type="protein sequence ID" value="GJT59703.1"/>
    <property type="molecule type" value="Genomic_DNA"/>
</dbReference>
<name>A0ABQ5FA05_9ASTR</name>
<dbReference type="SUPFAM" id="SSF57756">
    <property type="entry name" value="Retrovirus zinc finger-like domains"/>
    <property type="match status" value="1"/>
</dbReference>
<comment type="caution">
    <text evidence="4">The sequence shown here is derived from an EMBL/GenBank/DDBJ whole genome shotgun (WGS) entry which is preliminary data.</text>
</comment>
<feature type="compositionally biased region" description="Basic and acidic residues" evidence="2">
    <location>
        <begin position="356"/>
        <end position="372"/>
    </location>
</feature>
<evidence type="ECO:0000256" key="2">
    <source>
        <dbReference type="SAM" id="MobiDB-lite"/>
    </source>
</evidence>
<accession>A0ABQ5FA05</accession>
<organism evidence="4 5">
    <name type="scientific">Tanacetum coccineum</name>
    <dbReference type="NCBI Taxonomy" id="301880"/>
    <lineage>
        <taxon>Eukaryota</taxon>
        <taxon>Viridiplantae</taxon>
        <taxon>Streptophyta</taxon>
        <taxon>Embryophyta</taxon>
        <taxon>Tracheophyta</taxon>
        <taxon>Spermatophyta</taxon>
        <taxon>Magnoliopsida</taxon>
        <taxon>eudicotyledons</taxon>
        <taxon>Gunneridae</taxon>
        <taxon>Pentapetalae</taxon>
        <taxon>asterids</taxon>
        <taxon>campanulids</taxon>
        <taxon>Asterales</taxon>
        <taxon>Asteraceae</taxon>
        <taxon>Asteroideae</taxon>
        <taxon>Anthemideae</taxon>
        <taxon>Anthemidinae</taxon>
        <taxon>Tanacetum</taxon>
    </lineage>
</organism>
<dbReference type="Proteomes" id="UP001151760">
    <property type="component" value="Unassembled WGS sequence"/>
</dbReference>
<sequence length="626" mass="70742">MDQAILKSHVEKPKKFKGSDFRRWQQKMLFYLTSLHVSYVLTDSEPVDPYMVDGENVPTEAQMAEYERAASQWNHNEYNCRNYILNALDDSLYDIYSTFATTIEILGIIGKEIQDSSYIRMIEKADANSIEPNPNLIGESSSKSKSNHKNKGKNGNGSGQKYSKDGKKDFTQQKNNNFKKVYHCWVCGKPGHKAKDCRHKKEHGGGNFGGNSNQANHVQSPKEFAGVIESFLTTNVVDWWYDTGCTKHICNSRRMFVSYQKVNELEPMFMGNGTEWGGMWGRSWKAGRRLWVRVGGSILKGVVVRTSVSAKVSERKDVGDVQRGNVGSGGGAKEGFNGMFNIGINVFTTGKKNHSLETKYDEQENGRTEDFRGLSTEEDQDIRRPQRHEEHIRRYDELKNLLLSLIRKSSSPMQSSRPITTMVPTKPTECAPSYGDFGCLSPNNMTDFEEDEKEFENTRSVAKEDKDEQGKEEKGVVKFFEVGTDEENNSDIVFNDVGGIVYGKGNDTWVDAGLKHGSYFLLDRIPEDDVTNRIKTGWVKWKAASGVAYITKAQANRVEVAELRMLRWTSGKTMVDMIPNGVLGVDFIIDKMREGRLRWFGHVKRRPQTAPAGELKLSLLKARGDG</sequence>
<dbReference type="InterPro" id="IPR036875">
    <property type="entry name" value="Znf_CCHC_sf"/>
</dbReference>
<dbReference type="Pfam" id="PF22936">
    <property type="entry name" value="Pol_BBD"/>
    <property type="match status" value="1"/>
</dbReference>
<dbReference type="PANTHER" id="PTHR47592">
    <property type="entry name" value="PBF68 PROTEIN"/>
    <property type="match status" value="1"/>
</dbReference>
<reference evidence="4" key="1">
    <citation type="journal article" date="2022" name="Int. J. Mol. Sci.">
        <title>Draft Genome of Tanacetum Coccineum: Genomic Comparison of Closely Related Tanacetum-Family Plants.</title>
        <authorList>
            <person name="Yamashiro T."/>
            <person name="Shiraishi A."/>
            <person name="Nakayama K."/>
            <person name="Satake H."/>
        </authorList>
    </citation>
    <scope>NUCLEOTIDE SEQUENCE</scope>
</reference>
<evidence type="ECO:0000259" key="3">
    <source>
        <dbReference type="PROSITE" id="PS50158"/>
    </source>
</evidence>
<evidence type="ECO:0000256" key="1">
    <source>
        <dbReference type="PROSITE-ProRule" id="PRU00047"/>
    </source>
</evidence>
<keyword evidence="5" id="KW-1185">Reference proteome</keyword>
<evidence type="ECO:0000313" key="5">
    <source>
        <dbReference type="Proteomes" id="UP001151760"/>
    </source>
</evidence>
<keyword evidence="1" id="KW-0863">Zinc-finger</keyword>
<dbReference type="InterPro" id="IPR054722">
    <property type="entry name" value="PolX-like_BBD"/>
</dbReference>
<reference evidence="4" key="2">
    <citation type="submission" date="2022-01" db="EMBL/GenBank/DDBJ databases">
        <authorList>
            <person name="Yamashiro T."/>
            <person name="Shiraishi A."/>
            <person name="Satake H."/>
            <person name="Nakayama K."/>
        </authorList>
    </citation>
    <scope>NUCLEOTIDE SEQUENCE</scope>
</reference>
<feature type="region of interest" description="Disordered" evidence="2">
    <location>
        <begin position="129"/>
        <end position="170"/>
    </location>
</feature>
<feature type="region of interest" description="Disordered" evidence="2">
    <location>
        <begin position="356"/>
        <end position="388"/>
    </location>
</feature>
<dbReference type="SMART" id="SM00343">
    <property type="entry name" value="ZnF_C2HC"/>
    <property type="match status" value="1"/>
</dbReference>
<feature type="domain" description="CCHC-type" evidence="3">
    <location>
        <begin position="184"/>
        <end position="198"/>
    </location>
</feature>
<evidence type="ECO:0000313" key="4">
    <source>
        <dbReference type="EMBL" id="GJT59703.1"/>
    </source>
</evidence>
<keyword evidence="1" id="KW-0479">Metal-binding</keyword>